<feature type="transmembrane region" description="Helical" evidence="1">
    <location>
        <begin position="89"/>
        <end position="105"/>
    </location>
</feature>
<evidence type="ECO:0000313" key="2">
    <source>
        <dbReference type="EMBL" id="HJD97985.1"/>
    </source>
</evidence>
<reference evidence="2" key="1">
    <citation type="journal article" date="2021" name="PeerJ">
        <title>Extensive microbial diversity within the chicken gut microbiome revealed by metagenomics and culture.</title>
        <authorList>
            <person name="Gilroy R."/>
            <person name="Ravi A."/>
            <person name="Getino M."/>
            <person name="Pursley I."/>
            <person name="Horton D.L."/>
            <person name="Alikhan N.F."/>
            <person name="Baker D."/>
            <person name="Gharbi K."/>
            <person name="Hall N."/>
            <person name="Watson M."/>
            <person name="Adriaenssens E.M."/>
            <person name="Foster-Nyarko E."/>
            <person name="Jarju S."/>
            <person name="Secka A."/>
            <person name="Antonio M."/>
            <person name="Oren A."/>
            <person name="Chaudhuri R.R."/>
            <person name="La Ragione R."/>
            <person name="Hildebrand F."/>
            <person name="Pallen M.J."/>
        </authorList>
    </citation>
    <scope>NUCLEOTIDE SEQUENCE</scope>
    <source>
        <strain evidence="2">ChiGjej2B2-19336</strain>
    </source>
</reference>
<organism evidence="2 3">
    <name type="scientific">Mailhella massiliensis</name>
    <dbReference type="NCBI Taxonomy" id="1903261"/>
    <lineage>
        <taxon>Bacteria</taxon>
        <taxon>Pseudomonadati</taxon>
        <taxon>Thermodesulfobacteriota</taxon>
        <taxon>Desulfovibrionia</taxon>
        <taxon>Desulfovibrionales</taxon>
        <taxon>Desulfovibrionaceae</taxon>
        <taxon>Mailhella</taxon>
    </lineage>
</organism>
<dbReference type="RefSeq" id="WP_304123238.1">
    <property type="nucleotide sequence ID" value="NZ_DYZA01000207.1"/>
</dbReference>
<name>A0A921DRT5_9BACT</name>
<comment type="caution">
    <text evidence="2">The sequence shown here is derived from an EMBL/GenBank/DDBJ whole genome shotgun (WGS) entry which is preliminary data.</text>
</comment>
<sequence length="106" mass="11679">MSTLQITLMIALAALATQITRWAPFLVFRRKTPDIVAYLGTVLPPAIWGMLVVYCFRNGPLTAESSGLPEALAAALTILLQAWKHNMALSIAGGTFCYMFFLRLVF</sequence>
<reference evidence="2" key="2">
    <citation type="submission" date="2021-09" db="EMBL/GenBank/DDBJ databases">
        <authorList>
            <person name="Gilroy R."/>
        </authorList>
    </citation>
    <scope>NUCLEOTIDE SEQUENCE</scope>
    <source>
        <strain evidence="2">ChiGjej2B2-19336</strain>
    </source>
</reference>
<evidence type="ECO:0000313" key="3">
    <source>
        <dbReference type="Proteomes" id="UP000698963"/>
    </source>
</evidence>
<feature type="transmembrane region" description="Helical" evidence="1">
    <location>
        <begin position="35"/>
        <end position="55"/>
    </location>
</feature>
<accession>A0A921DRT5</accession>
<dbReference type="InterPro" id="IPR008407">
    <property type="entry name" value="Brnchd-chn_aa_trnsp_AzlD"/>
</dbReference>
<dbReference type="AlphaFoldDB" id="A0A921DRT5"/>
<dbReference type="Pfam" id="PF05437">
    <property type="entry name" value="AzlD"/>
    <property type="match status" value="1"/>
</dbReference>
<keyword evidence="1" id="KW-1133">Transmembrane helix</keyword>
<evidence type="ECO:0000256" key="1">
    <source>
        <dbReference type="SAM" id="Phobius"/>
    </source>
</evidence>
<dbReference type="Proteomes" id="UP000698963">
    <property type="component" value="Unassembled WGS sequence"/>
</dbReference>
<keyword evidence="1" id="KW-0472">Membrane</keyword>
<dbReference type="EMBL" id="DYZA01000207">
    <property type="protein sequence ID" value="HJD97985.1"/>
    <property type="molecule type" value="Genomic_DNA"/>
</dbReference>
<proteinExistence type="predicted"/>
<dbReference type="PIRSF" id="PIRSF003203">
    <property type="entry name" value="AzlD"/>
    <property type="match status" value="1"/>
</dbReference>
<gene>
    <name evidence="2" type="ORF">K8W16_10125</name>
</gene>
<keyword evidence="1" id="KW-0812">Transmembrane</keyword>
<protein>
    <submittedName>
        <fullName evidence="2">AzlD domain-containing protein</fullName>
    </submittedName>
</protein>